<dbReference type="Gene3D" id="3.40.50.410">
    <property type="entry name" value="von Willebrand factor, type A domain"/>
    <property type="match status" value="1"/>
</dbReference>
<name>A0A917V0L7_9BACI</name>
<dbReference type="PROSITE" id="PS51257">
    <property type="entry name" value="PROKAR_LIPOPROTEIN"/>
    <property type="match status" value="1"/>
</dbReference>
<comment type="caution">
    <text evidence="5">The sequence shown here is derived from an EMBL/GenBank/DDBJ whole genome shotgun (WGS) entry which is preliminary data.</text>
</comment>
<dbReference type="Pfam" id="PF00092">
    <property type="entry name" value="VWA"/>
    <property type="match status" value="1"/>
</dbReference>
<feature type="coiled-coil region" evidence="1">
    <location>
        <begin position="380"/>
        <end position="440"/>
    </location>
</feature>
<evidence type="ECO:0000313" key="5">
    <source>
        <dbReference type="EMBL" id="GGK05331.1"/>
    </source>
</evidence>
<feature type="domain" description="VWFA" evidence="4">
    <location>
        <begin position="138"/>
        <end position="331"/>
    </location>
</feature>
<gene>
    <name evidence="5" type="ORF">GCM10007063_29680</name>
</gene>
<dbReference type="EMBL" id="BMNQ01000059">
    <property type="protein sequence ID" value="GGK05331.1"/>
    <property type="molecule type" value="Genomic_DNA"/>
</dbReference>
<feature type="signal peptide" evidence="3">
    <location>
        <begin position="1"/>
        <end position="25"/>
    </location>
</feature>
<dbReference type="PROSITE" id="PS50234">
    <property type="entry name" value="VWFA"/>
    <property type="match status" value="1"/>
</dbReference>
<dbReference type="SUPFAM" id="SSF53300">
    <property type="entry name" value="vWA-like"/>
    <property type="match status" value="1"/>
</dbReference>
<evidence type="ECO:0000313" key="6">
    <source>
        <dbReference type="Proteomes" id="UP000658382"/>
    </source>
</evidence>
<dbReference type="SMART" id="SM00327">
    <property type="entry name" value="VWA"/>
    <property type="match status" value="1"/>
</dbReference>
<evidence type="ECO:0000256" key="1">
    <source>
        <dbReference type="SAM" id="Coils"/>
    </source>
</evidence>
<dbReference type="AlphaFoldDB" id="A0A917V0L7"/>
<keyword evidence="6" id="KW-1185">Reference proteome</keyword>
<accession>A0A917V0L7</accession>
<dbReference type="RefSeq" id="WP_188633893.1">
    <property type="nucleotide sequence ID" value="NZ_BMNQ01000059.1"/>
</dbReference>
<feature type="compositionally biased region" description="Basic and acidic residues" evidence="2">
    <location>
        <begin position="30"/>
        <end position="42"/>
    </location>
</feature>
<evidence type="ECO:0000259" key="4">
    <source>
        <dbReference type="PROSITE" id="PS50234"/>
    </source>
</evidence>
<evidence type="ECO:0000256" key="2">
    <source>
        <dbReference type="SAM" id="MobiDB-lite"/>
    </source>
</evidence>
<feature type="chain" id="PRO_5038519820" description="VWFA domain-containing protein" evidence="3">
    <location>
        <begin position="26"/>
        <end position="443"/>
    </location>
</feature>
<keyword evidence="3" id="KW-0732">Signal</keyword>
<protein>
    <recommendedName>
        <fullName evidence="4">VWFA domain-containing protein</fullName>
    </recommendedName>
</protein>
<reference evidence="5" key="2">
    <citation type="submission" date="2020-09" db="EMBL/GenBank/DDBJ databases">
        <authorList>
            <person name="Sun Q."/>
            <person name="Ohkuma M."/>
        </authorList>
    </citation>
    <scope>NUCLEOTIDE SEQUENCE</scope>
    <source>
        <strain evidence="5">JCM 12580</strain>
    </source>
</reference>
<feature type="region of interest" description="Disordered" evidence="2">
    <location>
        <begin position="25"/>
        <end position="66"/>
    </location>
</feature>
<dbReference type="InterPro" id="IPR002035">
    <property type="entry name" value="VWF_A"/>
</dbReference>
<dbReference type="InterPro" id="IPR036465">
    <property type="entry name" value="vWFA_dom_sf"/>
</dbReference>
<evidence type="ECO:0000256" key="3">
    <source>
        <dbReference type="SAM" id="SignalP"/>
    </source>
</evidence>
<organism evidence="5 6">
    <name type="scientific">Lentibacillus kapialis</name>
    <dbReference type="NCBI Taxonomy" id="340214"/>
    <lineage>
        <taxon>Bacteria</taxon>
        <taxon>Bacillati</taxon>
        <taxon>Bacillota</taxon>
        <taxon>Bacilli</taxon>
        <taxon>Bacillales</taxon>
        <taxon>Bacillaceae</taxon>
        <taxon>Lentibacillus</taxon>
    </lineage>
</organism>
<sequence length="443" mass="48951">MKHVRWIIILMSVIAVILSGCSNDAASTDGQEKEKSAEKEEPNIPEAANNAEEMADEGPGKLFTTGKMGTEKLDQELEALPENVNAEEAYNYLTYLMAADYDSALKKYEEFDPTFTMGDAPANGDSDETQEEEKKKQHVALLMDASGSMGGHVNGEVKMTAAKDALKQFVSDLPEDAQVMLRVYGHKGTGSDADKEMSCNSSEVVYPLDTYDRQSFDSALSEFEPAGWTPLAASVKAAEKDLKKQSGDNTKSIVYIISDGEETCGGDPVKAASQLHESGIAAAVNIIGFDVGNKAQEQLREVAEAGGGEFTNVKSSEDMLEAAENNISEALQTAEMNMWSAMESTDIRWDAIHKKDDVDAIASEFDDVIAKEHGLYMDGFERLQESEKISEETADKLRERIEKREEKLLNFNDGKRKELRDKVEDERQKTIEMIDEKREKSSE</sequence>
<feature type="region of interest" description="Disordered" evidence="2">
    <location>
        <begin position="116"/>
        <end position="136"/>
    </location>
</feature>
<keyword evidence="1" id="KW-0175">Coiled coil</keyword>
<reference evidence="5" key="1">
    <citation type="journal article" date="2014" name="Int. J. Syst. Evol. Microbiol.">
        <title>Complete genome sequence of Corynebacterium casei LMG S-19264T (=DSM 44701T), isolated from a smear-ripened cheese.</title>
        <authorList>
            <consortium name="US DOE Joint Genome Institute (JGI-PGF)"/>
            <person name="Walter F."/>
            <person name="Albersmeier A."/>
            <person name="Kalinowski J."/>
            <person name="Ruckert C."/>
        </authorList>
    </citation>
    <scope>NUCLEOTIDE SEQUENCE</scope>
    <source>
        <strain evidence="5">JCM 12580</strain>
    </source>
</reference>
<proteinExistence type="predicted"/>
<dbReference type="Proteomes" id="UP000658382">
    <property type="component" value="Unassembled WGS sequence"/>
</dbReference>